<evidence type="ECO:0000259" key="8">
    <source>
        <dbReference type="PROSITE" id="PS50833"/>
    </source>
</evidence>
<dbReference type="GO" id="GO:0005730">
    <property type="term" value="C:nucleolus"/>
    <property type="evidence" value="ECO:0007669"/>
    <property type="project" value="UniProtKB-SubCell"/>
</dbReference>
<feature type="compositionally biased region" description="Basic and acidic residues" evidence="7">
    <location>
        <begin position="1648"/>
        <end position="1661"/>
    </location>
</feature>
<dbReference type="GO" id="GO:0000027">
    <property type="term" value="P:ribosomal large subunit assembly"/>
    <property type="evidence" value="ECO:0007669"/>
    <property type="project" value="InterPro"/>
</dbReference>
<keyword evidence="3" id="KW-0813">Transport</keyword>
<dbReference type="InterPro" id="IPR007187">
    <property type="entry name" value="Nucleoporin_Nup133/Nup155_C"/>
</dbReference>
<evidence type="ECO:0000313" key="10">
    <source>
        <dbReference type="Proteomes" id="UP000241107"/>
    </source>
</evidence>
<keyword evidence="10" id="KW-1185">Reference proteome</keyword>
<dbReference type="OrthoDB" id="103454at2759"/>
<comment type="caution">
    <text evidence="9">The sequence shown here is derived from an EMBL/GenBank/DDBJ whole genome shotgun (WGS) entry which is preliminary data.</text>
</comment>
<dbReference type="GO" id="GO:0000463">
    <property type="term" value="P:maturation of LSU-rRNA from tricistronic rRNA transcript (SSU-rRNA, 5.8S rRNA, LSU-rRNA)"/>
    <property type="evidence" value="ECO:0007669"/>
    <property type="project" value="TreeGrafter"/>
</dbReference>
<dbReference type="GeneID" id="36566595"/>
<reference evidence="9 10" key="1">
    <citation type="submission" date="2018-03" db="EMBL/GenBank/DDBJ databases">
        <title>Candida pseudohaemulonii genome assembly and annotation.</title>
        <authorList>
            <person name="Munoz J.F."/>
            <person name="Gade L.G."/>
            <person name="Chow N.A."/>
            <person name="Litvintseva A.P."/>
            <person name="Loparev V.N."/>
            <person name="Cuomo C.A."/>
        </authorList>
    </citation>
    <scope>NUCLEOTIDE SEQUENCE [LARGE SCALE GENOMIC DNA]</scope>
    <source>
        <strain evidence="9 10">B12108</strain>
    </source>
</reference>
<feature type="coiled-coil region" evidence="6">
    <location>
        <begin position="1447"/>
        <end position="1481"/>
    </location>
</feature>
<dbReference type="EMBL" id="PYFQ01000007">
    <property type="protein sequence ID" value="PSK37955.1"/>
    <property type="molecule type" value="Genomic_DNA"/>
</dbReference>
<feature type="compositionally biased region" description="Polar residues" evidence="7">
    <location>
        <begin position="1616"/>
        <end position="1631"/>
    </location>
</feature>
<evidence type="ECO:0000256" key="6">
    <source>
        <dbReference type="SAM" id="Coils"/>
    </source>
</evidence>
<dbReference type="PROSITE" id="PS50833">
    <property type="entry name" value="BRIX"/>
    <property type="match status" value="1"/>
</dbReference>
<dbReference type="GO" id="GO:0019843">
    <property type="term" value="F:rRNA binding"/>
    <property type="evidence" value="ECO:0007669"/>
    <property type="project" value="UniProtKB-UniRule"/>
</dbReference>
<accession>A0A2P7YPQ8</accession>
<dbReference type="VEuPathDB" id="FungiDB:C7M61_003206"/>
<dbReference type="Proteomes" id="UP000241107">
    <property type="component" value="Unassembled WGS sequence"/>
</dbReference>
<name>A0A2P7YPQ8_9ASCO</name>
<protein>
    <recommendedName>
        <fullName evidence="5">Ribosome production factor 2 homolog</fullName>
    </recommendedName>
    <alternativeName>
        <fullName evidence="5">Ribosome biogenesis protein RPF2 homolog</fullName>
    </alternativeName>
</protein>
<dbReference type="RefSeq" id="XP_024713465.1">
    <property type="nucleotide sequence ID" value="XM_024858555.1"/>
</dbReference>
<comment type="similarity">
    <text evidence="2 5">Belongs to the RPF2 family.</text>
</comment>
<evidence type="ECO:0000313" key="9">
    <source>
        <dbReference type="EMBL" id="PSK37955.1"/>
    </source>
</evidence>
<keyword evidence="4 5" id="KW-0539">Nucleus</keyword>
<dbReference type="InterPro" id="IPR014908">
    <property type="entry name" value="Nucleoporin_Nup133/Nup155_N"/>
</dbReference>
<dbReference type="Pfam" id="PF03177">
    <property type="entry name" value="Nucleoporin_C"/>
    <property type="match status" value="1"/>
</dbReference>
<comment type="subcellular location">
    <subcellularLocation>
        <location evidence="1 5">Nucleus</location>
        <location evidence="1 5">Nucleolus</location>
    </subcellularLocation>
</comment>
<proteinExistence type="inferred from homology"/>
<dbReference type="Gene3D" id="1.20.58.1380">
    <property type="match status" value="1"/>
</dbReference>
<evidence type="ECO:0000256" key="4">
    <source>
        <dbReference type="ARBA" id="ARBA00023242"/>
    </source>
</evidence>
<dbReference type="InterPro" id="IPR015943">
    <property type="entry name" value="WD40/YVTN_repeat-like_dom_sf"/>
</dbReference>
<evidence type="ECO:0000256" key="7">
    <source>
        <dbReference type="SAM" id="MobiDB-lite"/>
    </source>
</evidence>
<dbReference type="GO" id="GO:0005643">
    <property type="term" value="C:nuclear pore"/>
    <property type="evidence" value="ECO:0007669"/>
    <property type="project" value="UniProtKB-ARBA"/>
</dbReference>
<feature type="region of interest" description="Disordered" evidence="7">
    <location>
        <begin position="1523"/>
        <end position="1548"/>
    </location>
</feature>
<dbReference type="InterPro" id="IPR007109">
    <property type="entry name" value="Brix"/>
</dbReference>
<dbReference type="PANTHER" id="PTHR12728">
    <property type="entry name" value="BRIX DOMAIN CONTAINING PROTEIN"/>
    <property type="match status" value="1"/>
</dbReference>
<dbReference type="STRING" id="418784.A0A2P7YPQ8"/>
<dbReference type="Pfam" id="PF08801">
    <property type="entry name" value="Nucleoporin_N"/>
    <property type="match status" value="1"/>
</dbReference>
<feature type="domain" description="Brix" evidence="8">
    <location>
        <begin position="28"/>
        <end position="241"/>
    </location>
</feature>
<evidence type="ECO:0000256" key="3">
    <source>
        <dbReference type="ARBA" id="ARBA00022448"/>
    </source>
</evidence>
<dbReference type="PANTHER" id="PTHR12728:SF0">
    <property type="entry name" value="RIBOSOME PRODUCTION FACTOR 2 HOMOLOG"/>
    <property type="match status" value="1"/>
</dbReference>
<feature type="region of interest" description="Disordered" evidence="7">
    <location>
        <begin position="1616"/>
        <end position="1679"/>
    </location>
</feature>
<evidence type="ECO:0000256" key="2">
    <source>
        <dbReference type="ARBA" id="ARBA00010782"/>
    </source>
</evidence>
<dbReference type="InterPro" id="IPR039770">
    <property type="entry name" value="Rpf2"/>
</dbReference>
<dbReference type="SMART" id="SM00879">
    <property type="entry name" value="Brix"/>
    <property type="match status" value="1"/>
</dbReference>
<feature type="compositionally biased region" description="Low complexity" evidence="7">
    <location>
        <begin position="1529"/>
        <end position="1543"/>
    </location>
</feature>
<dbReference type="SUPFAM" id="SSF117289">
    <property type="entry name" value="Nucleoporin domain"/>
    <property type="match status" value="1"/>
</dbReference>
<evidence type="ECO:0000256" key="5">
    <source>
        <dbReference type="RuleBase" id="RU367086"/>
    </source>
</evidence>
<keyword evidence="6" id="KW-0175">Coiled coil</keyword>
<dbReference type="Gene3D" id="2.130.10.10">
    <property type="entry name" value="YVTN repeat-like/Quinoprotein amine dehydrogenase"/>
    <property type="match status" value="1"/>
</dbReference>
<evidence type="ECO:0000256" key="1">
    <source>
        <dbReference type="ARBA" id="ARBA00004604"/>
    </source>
</evidence>
<dbReference type="Pfam" id="PF04427">
    <property type="entry name" value="Brix"/>
    <property type="match status" value="1"/>
</dbReference>
<organism evidence="9 10">
    <name type="scientific">Candidozyma pseudohaemuli</name>
    <dbReference type="NCBI Taxonomy" id="418784"/>
    <lineage>
        <taxon>Eukaryota</taxon>
        <taxon>Fungi</taxon>
        <taxon>Dikarya</taxon>
        <taxon>Ascomycota</taxon>
        <taxon>Saccharomycotina</taxon>
        <taxon>Pichiomycetes</taxon>
        <taxon>Metschnikowiaceae</taxon>
        <taxon>Candidozyma</taxon>
    </lineage>
</organism>
<sequence length="1679" mass="189937">MIRTIKPKNARSKRALAQKEAKLVENTKTALFVQGSTGNKFLHDAMVDLMALKKPDAKIFSKKNEVRPFEDASTLEFFSEKNDTSLMVFSSSNKKRPNTLIFSRFYNHAVYDMIELSIQKNHKFITEFKKLTFNIGLKPMFTFNGPAFDTHPVYQQVKSLFLDFYRGDDTDLQDVAGLQYIISLSVAEIEDPNSLELPLVHFRVYKLKSYRSGQKLPRVEVDEIGPRFDFKIGRRVTPAPEVEKDALTKPKQLQAKVKKNVETDSMGDKVAKIHVGNQDLSKLQTRKMKGLKLRYDQVDEAEFDEEDYIEEPPEKKQKVADMFKPRKFATEPTSVRHLFADISGDMLLTSLANATAYSGWELTKNDKYCVSRLPALPALLENGEDDEVLLNGYTDNATKFALVVGPQTINAWPYRSTDATPITFEFPINSDALTLGLLTRPLGALSLDPGLVVIETIAGTVRFYESVQHAPALGIINSDQIETKVDLNNGEIITLAENIEPAGVVVATNWKRVVLITLRDLHGRPSLSSLELIAPLKASRLFSFFGSRSVEPGDEVVSIKLGGFDGLEQEIIVQDAKGSFRKFVFRHSSNGQQYIDHRRTLHYNLAPYLENSIDGVIPGALINTRFLGLSKLNVADADNLYTALVGVENSVNGYAEKNYLLVTLKIDQSGVLLYGSHQLPQVPPTDSKPRLFIPSPCSTAFVSVGNSIIMTDMNTSFLQQNKSANPTFSYYRPQWEDVVKLKAGVEVIGLGYENKEEKSANPAVIVMTNNFGLLRVERFPEDQQSKESIEDPTDPVYLLKSHMQQAIFYHQSEAMDFDVDPIYLLDTVRDASTSIVNEVLNSLSSSLPPFFSSTRDSLLARASALRELVSFVQNNFEDFWFVVVPGIVQALEKLDAAQHLWSLMDAGTAESALLRDKSISIIQDKQYVTDSSDIARAFFTYEAEKVDFLVAELLKSLQGSNHSDRLAVKILVGVLYEGVLKNEARYISDVPEINPFKLWILRSDLIEAAASSFEKAFGPYNKTFESFSTQDRLDLVSITESFYYITTRAIQSMQDSDDSELESHVKWFRTNRKKWVSALLKHGLTEEALAIAEKFHDFSSLAYILENERDSTSSEIVDYKLRQYIDAHGYEFASKLFEHYIKTNQIQRLLLNFKDADEYLDQFLRSNSKRFAQVAWIHSLQRQEFGNASKILNSLAAREETDNQENRELSLSLAKLTAITAKLQLPASPDAMDLDESIIKAENNLVAVRVQNHLHETISLFVQNKKELITLDYFSQNFVNPKLRDNVLPKLEPFFQRFADLKVLTKAQLIALLLGVNPTGQLKRVFVDAFRVASSIGNDAEFREQVAKIWLTLLTLTDDWARITATSENTDDVNKARVHELVLFYTLSNLDDKTDLYSILDNLLRDNHPTEQPLQAELVRLVNDLSLNLWRRQLMHEDSGDPKQQELEALRAKVEQMEATIRQSEQRNELLVQEMDALREEFTARPDQASILKRLNDFEEAFFKKCEETASAIKQLRKEANLPEKEKLSSIPSQPQTSVQSQSLGIPWGAPNTRPWSSELESTALSIKESLLRKRLAPELGTKITIYDDQKEKAAKDADYLFELLDDNLTSPLAKNSSLVKQSSPDRQNIENVPDLGAPHSRTRSKSPSKEPKEIKKEPVRRTRRRRRAPLSNITSKAG</sequence>
<gene>
    <name evidence="9" type="ORF">C7M61_003206</name>
</gene>